<evidence type="ECO:0000256" key="2">
    <source>
        <dbReference type="SAM" id="SignalP"/>
    </source>
</evidence>
<comment type="caution">
    <text evidence="3">The sequence shown here is derived from an EMBL/GenBank/DDBJ whole genome shotgun (WGS) entry which is preliminary data.</text>
</comment>
<gene>
    <name evidence="3" type="ORF">B0H94_1181</name>
</gene>
<dbReference type="Proteomes" id="UP000242310">
    <property type="component" value="Unassembled WGS sequence"/>
</dbReference>
<dbReference type="RefSeq" id="WP_181315423.1">
    <property type="nucleotide sequence ID" value="NZ_PYAV01000018.1"/>
</dbReference>
<sequence length="225" mass="25685">MEEKTPFYKKKWFVIPATVILVSGLVNAVSGDDEAEEEEAEEAAAEEETEEAVEEEDEEEQEEAEQEEEEQEEVEETFMTLDEFRDNWNGLINGLEEDGLEHFEISEFDEAPSTDGEGFGYRLSNGLTIMGFTVDGYIEEVYIESEMEAFEQDRFEDVMAYGVLIGATSPDLPEEERGELLNEELGLDEELSFVAETQEAYVNEVRYSLGYFDSHEIVVLRATQE</sequence>
<feature type="chain" id="PRO_5039441394" evidence="2">
    <location>
        <begin position="29"/>
        <end position="225"/>
    </location>
</feature>
<dbReference type="AlphaFoldDB" id="A0A2P8H652"/>
<protein>
    <submittedName>
        <fullName evidence="3">Uncharacterized protein</fullName>
    </submittedName>
</protein>
<keyword evidence="2" id="KW-0732">Signal</keyword>
<keyword evidence="4" id="KW-1185">Reference proteome</keyword>
<reference evidence="3 4" key="1">
    <citation type="submission" date="2018-03" db="EMBL/GenBank/DDBJ databases">
        <title>Genomic Encyclopedia of Type Strains, Phase III (KMG-III): the genomes of soil and plant-associated and newly described type strains.</title>
        <authorList>
            <person name="Whitman W."/>
        </authorList>
    </citation>
    <scope>NUCLEOTIDE SEQUENCE [LARGE SCALE GENOMIC DNA]</scope>
    <source>
        <strain evidence="3 4">CGMCC 1.07653</strain>
    </source>
</reference>
<feature type="signal peptide" evidence="2">
    <location>
        <begin position="1"/>
        <end position="28"/>
    </location>
</feature>
<evidence type="ECO:0000313" key="3">
    <source>
        <dbReference type="EMBL" id="PSL41688.1"/>
    </source>
</evidence>
<organism evidence="3 4">
    <name type="scientific">Salsuginibacillus halophilus</name>
    <dbReference type="NCBI Taxonomy" id="517424"/>
    <lineage>
        <taxon>Bacteria</taxon>
        <taxon>Bacillati</taxon>
        <taxon>Bacillota</taxon>
        <taxon>Bacilli</taxon>
        <taxon>Bacillales</taxon>
        <taxon>Bacillaceae</taxon>
        <taxon>Salsuginibacillus</taxon>
    </lineage>
</organism>
<name>A0A2P8H652_9BACI</name>
<feature type="region of interest" description="Disordered" evidence="1">
    <location>
        <begin position="29"/>
        <end position="75"/>
    </location>
</feature>
<dbReference type="EMBL" id="PYAV01000018">
    <property type="protein sequence ID" value="PSL41688.1"/>
    <property type="molecule type" value="Genomic_DNA"/>
</dbReference>
<evidence type="ECO:0000256" key="1">
    <source>
        <dbReference type="SAM" id="MobiDB-lite"/>
    </source>
</evidence>
<accession>A0A2P8H652</accession>
<proteinExistence type="predicted"/>
<feature type="compositionally biased region" description="Acidic residues" evidence="1">
    <location>
        <begin position="31"/>
        <end position="75"/>
    </location>
</feature>
<evidence type="ECO:0000313" key="4">
    <source>
        <dbReference type="Proteomes" id="UP000242310"/>
    </source>
</evidence>